<gene>
    <name evidence="5" type="ORF">Salmuc_02392</name>
</gene>
<feature type="region of interest" description="Disordered" evidence="3">
    <location>
        <begin position="148"/>
        <end position="272"/>
    </location>
</feature>
<dbReference type="InterPro" id="IPR004441">
    <property type="entry name" value="rRNA_MeTrfase_TrmH"/>
</dbReference>
<organism evidence="5 6">
    <name type="scientific">Salipiger mucosus DSM 16094</name>
    <dbReference type="NCBI Taxonomy" id="1123237"/>
    <lineage>
        <taxon>Bacteria</taxon>
        <taxon>Pseudomonadati</taxon>
        <taxon>Pseudomonadota</taxon>
        <taxon>Alphaproteobacteria</taxon>
        <taxon>Rhodobacterales</taxon>
        <taxon>Roseobacteraceae</taxon>
        <taxon>Salipiger</taxon>
    </lineage>
</organism>
<evidence type="ECO:0000313" key="6">
    <source>
        <dbReference type="Proteomes" id="UP000015347"/>
    </source>
</evidence>
<feature type="compositionally biased region" description="Basic and acidic residues" evidence="3">
    <location>
        <begin position="225"/>
        <end position="238"/>
    </location>
</feature>
<dbReference type="EC" id="2.1.1.-" evidence="5"/>
<dbReference type="STRING" id="1123237.Salmuc_02392"/>
<keyword evidence="6" id="KW-1185">Reference proteome</keyword>
<keyword evidence="1 5" id="KW-0489">Methyltransferase</keyword>
<dbReference type="SUPFAM" id="SSF75217">
    <property type="entry name" value="alpha/beta knot"/>
    <property type="match status" value="1"/>
</dbReference>
<dbReference type="eggNOG" id="COG0566">
    <property type="taxonomic scope" value="Bacteria"/>
</dbReference>
<dbReference type="Proteomes" id="UP000015347">
    <property type="component" value="Unassembled WGS sequence"/>
</dbReference>
<name>S9QQV3_9RHOB</name>
<feature type="domain" description="RNA 2-O ribose methyltransferase substrate binding" evidence="4">
    <location>
        <begin position="24"/>
        <end position="97"/>
    </location>
</feature>
<dbReference type="SMART" id="SM00967">
    <property type="entry name" value="SpoU_sub_bind"/>
    <property type="match status" value="1"/>
</dbReference>
<feature type="compositionally biased region" description="Basic and acidic residues" evidence="3">
    <location>
        <begin position="263"/>
        <end position="272"/>
    </location>
</feature>
<dbReference type="GO" id="GO:0032259">
    <property type="term" value="P:methylation"/>
    <property type="evidence" value="ECO:0007669"/>
    <property type="project" value="UniProtKB-KW"/>
</dbReference>
<dbReference type="EMBL" id="APVH01000027">
    <property type="protein sequence ID" value="EPX82027.1"/>
    <property type="molecule type" value="Genomic_DNA"/>
</dbReference>
<dbReference type="InterPro" id="IPR013123">
    <property type="entry name" value="SpoU_subst-bd"/>
</dbReference>
<dbReference type="PANTHER" id="PTHR46429">
    <property type="entry name" value="23S RRNA (GUANOSINE-2'-O-)-METHYLTRANSFERASE RLMB"/>
    <property type="match status" value="1"/>
</dbReference>
<keyword evidence="2 5" id="KW-0808">Transferase</keyword>
<accession>S9QQV3</accession>
<evidence type="ECO:0000256" key="1">
    <source>
        <dbReference type="ARBA" id="ARBA00022603"/>
    </source>
</evidence>
<dbReference type="InterPro" id="IPR029026">
    <property type="entry name" value="tRNA_m1G_MTases_N"/>
</dbReference>
<sequence>MAKKPKWVVEKEQAKRARAAETLWLFGLHAVRDALENPRRERLQLIVTPNAQAKLADAIEASGMTPEVQDPRKFRAPLDPGSVHQGAALEVKPLDWGPLAEMAIPEGERPARLVLLDRVTDPHNVGAILRSAEVFGAVAVIGTIHHAAPRDRGARQDRQRGARAPALPARAQPRRDDPGAAGHGLPRAGSRRRGAADGRGGHRRAPRPPDRPGAGRRGAGVAPENPRDLRRAGADRFRGRLRLAQRVERGGGGALRSASMSLRTDRRASISG</sequence>
<dbReference type="Pfam" id="PF08032">
    <property type="entry name" value="SpoU_sub_bind"/>
    <property type="match status" value="1"/>
</dbReference>
<evidence type="ECO:0000256" key="2">
    <source>
        <dbReference type="ARBA" id="ARBA00022679"/>
    </source>
</evidence>
<dbReference type="GO" id="GO:0006396">
    <property type="term" value="P:RNA processing"/>
    <property type="evidence" value="ECO:0007669"/>
    <property type="project" value="InterPro"/>
</dbReference>
<evidence type="ECO:0000259" key="4">
    <source>
        <dbReference type="SMART" id="SM00967"/>
    </source>
</evidence>
<dbReference type="Gene3D" id="3.40.1280.10">
    <property type="match status" value="1"/>
</dbReference>
<comment type="caution">
    <text evidence="5">The sequence shown here is derived from an EMBL/GenBank/DDBJ whole genome shotgun (WGS) entry which is preliminary data.</text>
</comment>
<dbReference type="InterPro" id="IPR029064">
    <property type="entry name" value="Ribosomal_eL30-like_sf"/>
</dbReference>
<dbReference type="InterPro" id="IPR029028">
    <property type="entry name" value="Alpha/beta_knot_MTases"/>
</dbReference>
<evidence type="ECO:0000256" key="3">
    <source>
        <dbReference type="SAM" id="MobiDB-lite"/>
    </source>
</evidence>
<proteinExistence type="predicted"/>
<dbReference type="HOGENOM" id="CLU_1022672_0_0_5"/>
<dbReference type="GO" id="GO:0005829">
    <property type="term" value="C:cytosol"/>
    <property type="evidence" value="ECO:0007669"/>
    <property type="project" value="TreeGrafter"/>
</dbReference>
<dbReference type="GO" id="GO:0008173">
    <property type="term" value="F:RNA methyltransferase activity"/>
    <property type="evidence" value="ECO:0007669"/>
    <property type="project" value="InterPro"/>
</dbReference>
<dbReference type="AlphaFoldDB" id="S9QQV3"/>
<dbReference type="SUPFAM" id="SSF55315">
    <property type="entry name" value="L30e-like"/>
    <property type="match status" value="1"/>
</dbReference>
<dbReference type="PANTHER" id="PTHR46429:SF1">
    <property type="entry name" value="23S RRNA (GUANOSINE-2'-O-)-METHYLTRANSFERASE RLMB"/>
    <property type="match status" value="1"/>
</dbReference>
<protein>
    <submittedName>
        <fullName evidence="5">23S rRNA (Guanosine-2'-O-)-methyltransferase rlmB</fullName>
        <ecNumber evidence="5">2.1.1.-</ecNumber>
    </submittedName>
</protein>
<evidence type="ECO:0000313" key="5">
    <source>
        <dbReference type="EMBL" id="EPX82027.1"/>
    </source>
</evidence>
<feature type="compositionally biased region" description="Basic and acidic residues" evidence="3">
    <location>
        <begin position="148"/>
        <end position="160"/>
    </location>
</feature>
<reference evidence="6" key="1">
    <citation type="journal article" date="2014" name="Stand. Genomic Sci.">
        <title>Genome sequence of the exopolysaccharide-producing Salipiger mucosus type strain (DSM 16094(T)), a moderately halophilic member of the Roseobacter clade.</title>
        <authorList>
            <person name="Riedel T."/>
            <person name="Spring S."/>
            <person name="Fiebig A."/>
            <person name="Petersen J."/>
            <person name="Kyrpides N.C."/>
            <person name="Goker M."/>
            <person name="Klenk H.P."/>
        </authorList>
    </citation>
    <scope>NUCLEOTIDE SEQUENCE [LARGE SCALE GENOMIC DNA]</scope>
    <source>
        <strain evidence="6">DSM 16094</strain>
    </source>
</reference>
<feature type="compositionally biased region" description="Low complexity" evidence="3">
    <location>
        <begin position="162"/>
        <end position="171"/>
    </location>
</feature>
<dbReference type="Gene3D" id="3.30.1330.30">
    <property type="match status" value="1"/>
</dbReference>